<comment type="similarity">
    <text evidence="2">Belongs to the MS4A family.</text>
</comment>
<dbReference type="InterPro" id="IPR030417">
    <property type="entry name" value="MS4A"/>
</dbReference>
<accession>A0AAV6QP64</accession>
<dbReference type="AlphaFoldDB" id="A0AAV6QP64"/>
<dbReference type="PANTHER" id="PTHR23320:SF128">
    <property type="entry name" value="MEMBRANE-SPANNING 4-DOMAINS SUBFAMILY A MEMBER 4A"/>
    <property type="match status" value="1"/>
</dbReference>
<dbReference type="Pfam" id="PF04103">
    <property type="entry name" value="CD20"/>
    <property type="match status" value="1"/>
</dbReference>
<feature type="transmembrane region" description="Helical" evidence="6">
    <location>
        <begin position="144"/>
        <end position="168"/>
    </location>
</feature>
<reference evidence="7 8" key="1">
    <citation type="journal article" date="2021" name="Sci. Rep.">
        <title>Chromosome anchoring in Senegalese sole (Solea senegalensis) reveals sex-associated markers and genome rearrangements in flatfish.</title>
        <authorList>
            <person name="Guerrero-Cozar I."/>
            <person name="Gomez-Garrido J."/>
            <person name="Berbel C."/>
            <person name="Martinez-Blanch J.F."/>
            <person name="Alioto T."/>
            <person name="Claros M.G."/>
            <person name="Gagnaire P.A."/>
            <person name="Manchado M."/>
        </authorList>
    </citation>
    <scope>NUCLEOTIDE SEQUENCE [LARGE SCALE GENOMIC DNA]</scope>
    <source>
        <strain evidence="7">Sse05_10M</strain>
    </source>
</reference>
<keyword evidence="5 6" id="KW-0472">Membrane</keyword>
<feature type="transmembrane region" description="Helical" evidence="6">
    <location>
        <begin position="70"/>
        <end position="90"/>
    </location>
</feature>
<proteinExistence type="inferred from homology"/>
<dbReference type="EMBL" id="JAGKHQ010000016">
    <property type="protein sequence ID" value="KAG7493849.1"/>
    <property type="molecule type" value="Genomic_DNA"/>
</dbReference>
<feature type="transmembrane region" description="Helical" evidence="6">
    <location>
        <begin position="102"/>
        <end position="129"/>
    </location>
</feature>
<name>A0AAV6QP64_SOLSE</name>
<evidence type="ECO:0000256" key="5">
    <source>
        <dbReference type="ARBA" id="ARBA00023136"/>
    </source>
</evidence>
<dbReference type="PANTHER" id="PTHR23320">
    <property type="entry name" value="MEMBRANE-SPANNING 4-DOMAINS SUBFAMILY A MS4A -RELATED"/>
    <property type="match status" value="1"/>
</dbReference>
<dbReference type="GO" id="GO:0016020">
    <property type="term" value="C:membrane"/>
    <property type="evidence" value="ECO:0007669"/>
    <property type="project" value="UniProtKB-SubCell"/>
</dbReference>
<sequence length="209" mass="22160">MSSTVSTTVGDMCVVTHVNTEQQNSVGVRRFIKGQPQALGTVQIIIGVMVFLIGITMAPDGDTMGIHSGAFVWGSAFSITAGSLTVAAATKLNRCLIKCAMAFSIVTAVTSTIAAILYSVDFFVLLLFIRCGYDCELFKSRIEGISVVLVVFSLLQMIVSVVIAGYACCATCDGQEEPDVWMLSSIEATETNGDRCAVIGQLMTQSCSP</sequence>
<dbReference type="InterPro" id="IPR007237">
    <property type="entry name" value="CD20-like"/>
</dbReference>
<keyword evidence="4 6" id="KW-1133">Transmembrane helix</keyword>
<evidence type="ECO:0000256" key="3">
    <source>
        <dbReference type="ARBA" id="ARBA00022692"/>
    </source>
</evidence>
<feature type="transmembrane region" description="Helical" evidence="6">
    <location>
        <begin position="38"/>
        <end position="58"/>
    </location>
</feature>
<evidence type="ECO:0000313" key="7">
    <source>
        <dbReference type="EMBL" id="KAG7493849.1"/>
    </source>
</evidence>
<evidence type="ECO:0000256" key="2">
    <source>
        <dbReference type="ARBA" id="ARBA00009565"/>
    </source>
</evidence>
<gene>
    <name evidence="7" type="ORF">JOB18_017467</name>
</gene>
<evidence type="ECO:0000313" key="8">
    <source>
        <dbReference type="Proteomes" id="UP000693946"/>
    </source>
</evidence>
<evidence type="ECO:0000256" key="1">
    <source>
        <dbReference type="ARBA" id="ARBA00004141"/>
    </source>
</evidence>
<evidence type="ECO:0000256" key="6">
    <source>
        <dbReference type="SAM" id="Phobius"/>
    </source>
</evidence>
<organism evidence="7 8">
    <name type="scientific">Solea senegalensis</name>
    <name type="common">Senegalese sole</name>
    <dbReference type="NCBI Taxonomy" id="28829"/>
    <lineage>
        <taxon>Eukaryota</taxon>
        <taxon>Metazoa</taxon>
        <taxon>Chordata</taxon>
        <taxon>Craniata</taxon>
        <taxon>Vertebrata</taxon>
        <taxon>Euteleostomi</taxon>
        <taxon>Actinopterygii</taxon>
        <taxon>Neopterygii</taxon>
        <taxon>Teleostei</taxon>
        <taxon>Neoteleostei</taxon>
        <taxon>Acanthomorphata</taxon>
        <taxon>Carangaria</taxon>
        <taxon>Pleuronectiformes</taxon>
        <taxon>Pleuronectoidei</taxon>
        <taxon>Soleidae</taxon>
        <taxon>Solea</taxon>
    </lineage>
</organism>
<evidence type="ECO:0000256" key="4">
    <source>
        <dbReference type="ARBA" id="ARBA00022989"/>
    </source>
</evidence>
<keyword evidence="3 6" id="KW-0812">Transmembrane</keyword>
<dbReference type="Proteomes" id="UP000693946">
    <property type="component" value="Linkage Group LG4"/>
</dbReference>
<comment type="subcellular location">
    <subcellularLocation>
        <location evidence="1">Membrane</location>
        <topology evidence="1">Multi-pass membrane protein</topology>
    </subcellularLocation>
</comment>
<protein>
    <submittedName>
        <fullName evidence="7">Membrane-spanning 4-domains subfamily A member 8-like</fullName>
    </submittedName>
</protein>
<keyword evidence="8" id="KW-1185">Reference proteome</keyword>
<comment type="caution">
    <text evidence="7">The sequence shown here is derived from an EMBL/GenBank/DDBJ whole genome shotgun (WGS) entry which is preliminary data.</text>
</comment>